<keyword evidence="5 8" id="KW-0812">Transmembrane</keyword>
<evidence type="ECO:0000256" key="2">
    <source>
        <dbReference type="ARBA" id="ARBA00009773"/>
    </source>
</evidence>
<feature type="transmembrane region" description="Helical" evidence="8">
    <location>
        <begin position="220"/>
        <end position="245"/>
    </location>
</feature>
<evidence type="ECO:0000256" key="4">
    <source>
        <dbReference type="ARBA" id="ARBA00022475"/>
    </source>
</evidence>
<evidence type="ECO:0000256" key="7">
    <source>
        <dbReference type="ARBA" id="ARBA00023136"/>
    </source>
</evidence>
<proteinExistence type="inferred from homology"/>
<dbReference type="AlphaFoldDB" id="A0A832QCX4"/>
<feature type="transmembrane region" description="Helical" evidence="8">
    <location>
        <begin position="47"/>
        <end position="68"/>
    </location>
</feature>
<dbReference type="InterPro" id="IPR002549">
    <property type="entry name" value="AI-2E-like"/>
</dbReference>
<sequence>MAKVYSVDGGKSNTLNTSTQTVLIDLSPKLKIALLLMLGVFFWSKQLFSVLLFLMLSFVIMCTLKPIVKRFIKKGVSKGWAAFLSYLSILVCLTALLTIIIVPFVNQVGAMVDVLPKWISEGLDYVRNIQFGKGVIDFSAIEKALMDWIKTLPNPDNFKSLTSTLGNFFSSFAIVLSSIVMSIYLLSEHESLVNIILIRITDDETRERVVKLISDVESKLGGWVLGQGTVSLLAMIFTAIVLSLFKVPFAIPLSVFVGLVNAVPAVGTTLGGVIVGLVALLSTNFASAAIIVVLMIIYQQVENNFITPRVMGNVMGLKPLYVMAGVVIMLLLAGPVGALIAVPFMVLVKIAYEFYIDLQKLKAKGIV</sequence>
<dbReference type="GO" id="GO:0055085">
    <property type="term" value="P:transmembrane transport"/>
    <property type="evidence" value="ECO:0007669"/>
    <property type="project" value="TreeGrafter"/>
</dbReference>
<keyword evidence="4" id="KW-1003">Cell membrane</keyword>
<feature type="transmembrane region" description="Helical" evidence="8">
    <location>
        <begin position="321"/>
        <end position="352"/>
    </location>
</feature>
<name>A0A832QCX4_9BACT</name>
<dbReference type="Pfam" id="PF01594">
    <property type="entry name" value="AI-2E_transport"/>
    <property type="match status" value="1"/>
</dbReference>
<comment type="caution">
    <text evidence="9">The sequence shown here is derived from an EMBL/GenBank/DDBJ whole genome shotgun (WGS) entry which is preliminary data.</text>
</comment>
<accession>A0A832QCX4</accession>
<evidence type="ECO:0000313" key="9">
    <source>
        <dbReference type="EMBL" id="HHX99066.1"/>
    </source>
</evidence>
<evidence type="ECO:0000256" key="6">
    <source>
        <dbReference type="ARBA" id="ARBA00022989"/>
    </source>
</evidence>
<comment type="similarity">
    <text evidence="2">Belongs to the autoinducer-2 exporter (AI-2E) (TC 2.A.86) family.</text>
</comment>
<organism evidence="9 10">
    <name type="scientific">Candidatus Dojkabacteria bacterium</name>
    <dbReference type="NCBI Taxonomy" id="2099670"/>
    <lineage>
        <taxon>Bacteria</taxon>
        <taxon>Candidatus Dojkabacteria</taxon>
    </lineage>
</organism>
<feature type="transmembrane region" description="Helical" evidence="8">
    <location>
        <begin position="168"/>
        <end position="186"/>
    </location>
</feature>
<evidence type="ECO:0000256" key="5">
    <source>
        <dbReference type="ARBA" id="ARBA00022692"/>
    </source>
</evidence>
<feature type="transmembrane region" description="Helical" evidence="8">
    <location>
        <begin position="285"/>
        <end position="301"/>
    </location>
</feature>
<dbReference type="EMBL" id="DUTP01000001">
    <property type="protein sequence ID" value="HHX99066.1"/>
    <property type="molecule type" value="Genomic_DNA"/>
</dbReference>
<dbReference type="Proteomes" id="UP000576550">
    <property type="component" value="Unassembled WGS sequence"/>
</dbReference>
<evidence type="ECO:0000256" key="1">
    <source>
        <dbReference type="ARBA" id="ARBA00004651"/>
    </source>
</evidence>
<protein>
    <submittedName>
        <fullName evidence="9">AI-2E family transporter</fullName>
    </submittedName>
</protein>
<evidence type="ECO:0000256" key="3">
    <source>
        <dbReference type="ARBA" id="ARBA00022448"/>
    </source>
</evidence>
<dbReference type="GO" id="GO:0005886">
    <property type="term" value="C:plasma membrane"/>
    <property type="evidence" value="ECO:0007669"/>
    <property type="project" value="UniProtKB-SubCell"/>
</dbReference>
<dbReference type="PANTHER" id="PTHR21716">
    <property type="entry name" value="TRANSMEMBRANE PROTEIN"/>
    <property type="match status" value="1"/>
</dbReference>
<keyword evidence="6 8" id="KW-1133">Transmembrane helix</keyword>
<gene>
    <name evidence="9" type="ORF">GX533_00035</name>
</gene>
<feature type="transmembrane region" description="Helical" evidence="8">
    <location>
        <begin position="80"/>
        <end position="105"/>
    </location>
</feature>
<evidence type="ECO:0000256" key="8">
    <source>
        <dbReference type="SAM" id="Phobius"/>
    </source>
</evidence>
<feature type="transmembrane region" description="Helical" evidence="8">
    <location>
        <begin position="251"/>
        <end position="278"/>
    </location>
</feature>
<reference evidence="9 10" key="1">
    <citation type="journal article" date="2020" name="Biotechnol. Biofuels">
        <title>New insights from the biogas microbiome by comprehensive genome-resolved metagenomics of nearly 1600 species originating from multiple anaerobic digesters.</title>
        <authorList>
            <person name="Campanaro S."/>
            <person name="Treu L."/>
            <person name="Rodriguez-R L.M."/>
            <person name="Kovalovszki A."/>
            <person name="Ziels R.M."/>
            <person name="Maus I."/>
            <person name="Zhu X."/>
            <person name="Kougias P.G."/>
            <person name="Basile A."/>
            <person name="Luo G."/>
            <person name="Schluter A."/>
            <person name="Konstantinidis K.T."/>
            <person name="Angelidaki I."/>
        </authorList>
    </citation>
    <scope>NUCLEOTIDE SEQUENCE [LARGE SCALE GENOMIC DNA]</scope>
    <source>
        <strain evidence="9">AS05jafATM_89</strain>
    </source>
</reference>
<comment type="subcellular location">
    <subcellularLocation>
        <location evidence="1">Cell membrane</location>
        <topology evidence="1">Multi-pass membrane protein</topology>
    </subcellularLocation>
</comment>
<evidence type="ECO:0000313" key="10">
    <source>
        <dbReference type="Proteomes" id="UP000576550"/>
    </source>
</evidence>
<keyword evidence="3" id="KW-0813">Transport</keyword>
<keyword evidence="7 8" id="KW-0472">Membrane</keyword>
<dbReference type="PANTHER" id="PTHR21716:SF53">
    <property type="entry name" value="PERMEASE PERM-RELATED"/>
    <property type="match status" value="1"/>
</dbReference>